<dbReference type="Proteomes" id="UP000188268">
    <property type="component" value="Unassembled WGS sequence"/>
</dbReference>
<name>A0A1R3JBL8_COCAP</name>
<sequence>MAYQWNLSTSTANLRFVKNDHVHELVHH</sequence>
<gene>
    <name evidence="1" type="ORF">CCACVL1_06904</name>
</gene>
<protein>
    <submittedName>
        <fullName evidence="1">Uncharacterized protein</fullName>
    </submittedName>
</protein>
<evidence type="ECO:0000313" key="2">
    <source>
        <dbReference type="Proteomes" id="UP000188268"/>
    </source>
</evidence>
<reference evidence="1 2" key="1">
    <citation type="submission" date="2013-09" db="EMBL/GenBank/DDBJ databases">
        <title>Corchorus capsularis genome sequencing.</title>
        <authorList>
            <person name="Alam M."/>
            <person name="Haque M.S."/>
            <person name="Islam M.S."/>
            <person name="Emdad E.M."/>
            <person name="Islam M.M."/>
            <person name="Ahmed B."/>
            <person name="Halim A."/>
            <person name="Hossen Q.M.M."/>
            <person name="Hossain M.Z."/>
            <person name="Ahmed R."/>
            <person name="Khan M.M."/>
            <person name="Islam R."/>
            <person name="Rashid M.M."/>
            <person name="Khan S.A."/>
            <person name="Rahman M.S."/>
            <person name="Alam M."/>
        </authorList>
    </citation>
    <scope>NUCLEOTIDE SEQUENCE [LARGE SCALE GENOMIC DNA]</scope>
    <source>
        <strain evidence="2">cv. CVL-1</strain>
        <tissue evidence="1">Whole seedling</tissue>
    </source>
</reference>
<dbReference type="Gramene" id="OMO92205">
    <property type="protein sequence ID" value="OMO92205"/>
    <property type="gene ID" value="CCACVL1_06904"/>
</dbReference>
<proteinExistence type="predicted"/>
<feature type="non-terminal residue" evidence="1">
    <location>
        <position position="28"/>
    </location>
</feature>
<keyword evidence="2" id="KW-1185">Reference proteome</keyword>
<evidence type="ECO:0000313" key="1">
    <source>
        <dbReference type="EMBL" id="OMO92205.1"/>
    </source>
</evidence>
<comment type="caution">
    <text evidence="1">The sequence shown here is derived from an EMBL/GenBank/DDBJ whole genome shotgun (WGS) entry which is preliminary data.</text>
</comment>
<dbReference type="AlphaFoldDB" id="A0A1R3JBL8"/>
<dbReference type="EMBL" id="AWWV01008230">
    <property type="protein sequence ID" value="OMO92205.1"/>
    <property type="molecule type" value="Genomic_DNA"/>
</dbReference>
<accession>A0A1R3JBL8</accession>
<organism evidence="1 2">
    <name type="scientific">Corchorus capsularis</name>
    <name type="common">Jute</name>
    <dbReference type="NCBI Taxonomy" id="210143"/>
    <lineage>
        <taxon>Eukaryota</taxon>
        <taxon>Viridiplantae</taxon>
        <taxon>Streptophyta</taxon>
        <taxon>Embryophyta</taxon>
        <taxon>Tracheophyta</taxon>
        <taxon>Spermatophyta</taxon>
        <taxon>Magnoliopsida</taxon>
        <taxon>eudicotyledons</taxon>
        <taxon>Gunneridae</taxon>
        <taxon>Pentapetalae</taxon>
        <taxon>rosids</taxon>
        <taxon>malvids</taxon>
        <taxon>Malvales</taxon>
        <taxon>Malvaceae</taxon>
        <taxon>Grewioideae</taxon>
        <taxon>Apeibeae</taxon>
        <taxon>Corchorus</taxon>
    </lineage>
</organism>